<organism evidence="2 3">
    <name type="scientific">Chrysochromulina ericina virus CeV-01B</name>
    <dbReference type="NCBI Taxonomy" id="3070830"/>
    <lineage>
        <taxon>Viruses</taxon>
        <taxon>Varidnaviria</taxon>
        <taxon>Bamfordvirae</taxon>
        <taxon>Nucleocytoviricota</taxon>
        <taxon>Megaviricetes</taxon>
        <taxon>Imitervirales</taxon>
        <taxon>Mesomimiviridae</taxon>
        <taxon>Tethysvirus</taxon>
        <taxon>Tethysvirus raunefjordenense</taxon>
    </lineage>
</organism>
<sequence length="73" mass="8470">MNSYDILHGKLPSQINKIKNSNINLILKEENINLTNELNKLKKDYDIINKKLKIYENEVCCGCCGLRWAVTMN</sequence>
<gene>
    <name evidence="2" type="ORF">ceV_422</name>
</gene>
<dbReference type="KEGG" id="vg:26049289"/>
<reference evidence="2 3" key="1">
    <citation type="journal article" date="2015" name="Genome Announc.">
        <title>The 474-Kilobase-Pair Complete Genome Sequence of CeV-01B, a Virus Infecting Haptolina (Chrysochromulina) ericina (Prymnesiophyceae).</title>
        <authorList>
            <person name="Gallot-Lavallee L."/>
            <person name="Pagarete A."/>
            <person name="Legendre M."/>
            <person name="Santini S."/>
            <person name="Sandaa R.A."/>
            <person name="Himmelbauer H."/>
            <person name="Ogata H."/>
            <person name="Bratbak G."/>
            <person name="Claverie J.M."/>
        </authorList>
    </citation>
    <scope>NUCLEOTIDE SEQUENCE [LARGE SCALE GENOMIC DNA]</scope>
    <source>
        <strain evidence="2">CeV-01B</strain>
    </source>
</reference>
<name>A0A0N9R473_9VIRU</name>
<keyword evidence="1" id="KW-0175">Coiled coil</keyword>
<dbReference type="Proteomes" id="UP000203826">
    <property type="component" value="Segment"/>
</dbReference>
<evidence type="ECO:0000256" key="1">
    <source>
        <dbReference type="SAM" id="Coils"/>
    </source>
</evidence>
<feature type="coiled-coil region" evidence="1">
    <location>
        <begin position="24"/>
        <end position="58"/>
    </location>
</feature>
<proteinExistence type="predicted"/>
<dbReference type="EMBL" id="KT820662">
    <property type="protein sequence ID" value="ALH23328.1"/>
    <property type="molecule type" value="Genomic_DNA"/>
</dbReference>
<protein>
    <submittedName>
        <fullName evidence="2">Uncharacterized protein</fullName>
    </submittedName>
</protein>
<evidence type="ECO:0000313" key="3">
    <source>
        <dbReference type="Proteomes" id="UP000203826"/>
    </source>
</evidence>
<accession>A0A0N9R473</accession>
<evidence type="ECO:0000313" key="2">
    <source>
        <dbReference type="EMBL" id="ALH23328.1"/>
    </source>
</evidence>
<keyword evidence="3" id="KW-1185">Reference proteome</keyword>